<geneLocation type="plasmid" evidence="2 3">
    <name>unnamed1</name>
</geneLocation>
<accession>A0AAN0XZF7</accession>
<evidence type="ECO:0000256" key="1">
    <source>
        <dbReference type="SAM" id="Coils"/>
    </source>
</evidence>
<dbReference type="RefSeq" id="WP_065211221.1">
    <property type="nucleotide sequence ID" value="NZ_CP016179.1"/>
</dbReference>
<name>A0AAN0XZF7_9VIBR</name>
<organism evidence="2 3">
    <name type="scientific">Vibrio breoganii</name>
    <dbReference type="NCBI Taxonomy" id="553239"/>
    <lineage>
        <taxon>Bacteria</taxon>
        <taxon>Pseudomonadati</taxon>
        <taxon>Pseudomonadota</taxon>
        <taxon>Gammaproteobacteria</taxon>
        <taxon>Vibrionales</taxon>
        <taxon>Vibrionaceae</taxon>
        <taxon>Vibrio</taxon>
    </lineage>
</organism>
<dbReference type="AlphaFoldDB" id="A0AAN0XZF7"/>
<dbReference type="Proteomes" id="UP000092018">
    <property type="component" value="Plasmid unnamed1"/>
</dbReference>
<gene>
    <name evidence="2" type="ORF">A6E01_19800</name>
</gene>
<feature type="coiled-coil region" evidence="1">
    <location>
        <begin position="205"/>
        <end position="232"/>
    </location>
</feature>
<keyword evidence="2" id="KW-0614">Plasmid</keyword>
<protein>
    <submittedName>
        <fullName evidence="2">Uncharacterized protein</fullName>
    </submittedName>
</protein>
<sequence length="354" mass="39938">MNTKSLIELATQALTAHHMNTIETEPSALDFQNSDLFQLIELGLTLNNSEFQCLINKYSKKQLKTALTALLDTLENKYIMAFGDAKNSLWERFTDSEMSDFASVDDLLLFQQQYLSENHSFTNLDFGINNGLDPFIAINHLDQLELTITLLNNIDFTLNAPITPLNVDLDMTINSLLDDCVCIRNTDYQFAFTDSFDQITFKRAKNETRELLSDSTDKKAALKNELAEIQKGTGEHFVEQIGYVCAYLDVTQTQSLGLTTFIKKNKESIAPYIEREIGTESIHTFSIFADVKASNDQQLEDYYAEGDSGCYEAVSVHPCLAVELMENLAWNHALALLTLTFLQCQSSYLANDLD</sequence>
<evidence type="ECO:0000313" key="3">
    <source>
        <dbReference type="Proteomes" id="UP000092018"/>
    </source>
</evidence>
<proteinExistence type="predicted"/>
<evidence type="ECO:0000313" key="2">
    <source>
        <dbReference type="EMBL" id="ANO35459.1"/>
    </source>
</evidence>
<keyword evidence="1" id="KW-0175">Coiled coil</keyword>
<dbReference type="KEGG" id="vbr:A6E01_19800"/>
<dbReference type="EMBL" id="CP016179">
    <property type="protein sequence ID" value="ANO35459.1"/>
    <property type="molecule type" value="Genomic_DNA"/>
</dbReference>
<reference evidence="2 3" key="1">
    <citation type="submission" date="2016-06" db="EMBL/GenBank/DDBJ databases">
        <title>Adaptive Radiation by Waves of Gene Transfer Leads to Fine-Scale Resource Partitioning in Marine Microbes.</title>
        <authorList>
            <person name="Hehemann J.-H."/>
            <person name="Arevalo P."/>
            <person name="Datta M.S."/>
            <person name="Yu X."/>
            <person name="Corzett C."/>
            <person name="Henschel A."/>
            <person name="Preheim S.P."/>
            <person name="Timberlake S."/>
            <person name="Alm E.J."/>
            <person name="Polz M.F."/>
        </authorList>
    </citation>
    <scope>NUCLEOTIDE SEQUENCE [LARGE SCALE GENOMIC DNA]</scope>
    <source>
        <strain evidence="2 3">FF50</strain>
        <plasmid evidence="2 3">unnamed1</plasmid>
    </source>
</reference>